<reference evidence="1 2" key="1">
    <citation type="journal article" date="2022" name="Front. Microbiol.">
        <title>Commensal bacteria contribute to the growth of multidrug-resistant Avibacterium paragallinarum in chickens.</title>
        <authorList>
            <person name="Zhu J."/>
            <person name="Chen Y."/>
            <person name="Wu Y."/>
            <person name="Wang Y."/>
            <person name="Zhu K."/>
        </authorList>
    </citation>
    <scope>NUCLEOTIDE SEQUENCE [LARGE SCALE GENOMIC DNA]</scope>
    <source>
        <strain evidence="1 2">AV25</strain>
    </source>
</reference>
<evidence type="ECO:0000313" key="1">
    <source>
        <dbReference type="EMBL" id="MEE6042800.1"/>
    </source>
</evidence>
<name>A0ABU7QLK9_AVIPA</name>
<dbReference type="Proteomes" id="UP001347884">
    <property type="component" value="Unassembled WGS sequence"/>
</dbReference>
<keyword evidence="2" id="KW-1185">Reference proteome</keyword>
<sequence>MKKYKVTYKYRTLGSTTSGITQGSRTVEANSAEDAKKEIIKYINQREGTRREIVIVNVEEI</sequence>
<protein>
    <submittedName>
        <fullName evidence="1">Uncharacterized protein</fullName>
    </submittedName>
</protein>
<gene>
    <name evidence="1" type="ORF">M5S13_13145</name>
</gene>
<accession>A0ABU7QLK9</accession>
<dbReference type="RefSeq" id="WP_194757560.1">
    <property type="nucleotide sequence ID" value="NZ_CP081939.1"/>
</dbReference>
<comment type="caution">
    <text evidence="1">The sequence shown here is derived from an EMBL/GenBank/DDBJ whole genome shotgun (WGS) entry which is preliminary data.</text>
</comment>
<organism evidence="1 2">
    <name type="scientific">Avibacterium paragallinarum</name>
    <name type="common">Haemophilus gallinarum</name>
    <dbReference type="NCBI Taxonomy" id="728"/>
    <lineage>
        <taxon>Bacteria</taxon>
        <taxon>Pseudomonadati</taxon>
        <taxon>Pseudomonadota</taxon>
        <taxon>Gammaproteobacteria</taxon>
        <taxon>Pasteurellales</taxon>
        <taxon>Pasteurellaceae</taxon>
        <taxon>Avibacterium</taxon>
    </lineage>
</organism>
<dbReference type="EMBL" id="JAMDKF010000068">
    <property type="protein sequence ID" value="MEE6042800.1"/>
    <property type="molecule type" value="Genomic_DNA"/>
</dbReference>
<evidence type="ECO:0000313" key="2">
    <source>
        <dbReference type="Proteomes" id="UP001347884"/>
    </source>
</evidence>
<proteinExistence type="predicted"/>